<keyword evidence="3" id="KW-1185">Reference proteome</keyword>
<evidence type="ECO:0000313" key="2">
    <source>
        <dbReference type="EMBL" id="OJJ49100.1"/>
    </source>
</evidence>
<dbReference type="OrthoDB" id="2283785at2759"/>
<dbReference type="EMBL" id="KV878338">
    <property type="protein sequence ID" value="OJJ49100.1"/>
    <property type="molecule type" value="Genomic_DNA"/>
</dbReference>
<dbReference type="VEuPathDB" id="FungiDB:ASPZODRAFT_1396799"/>
<dbReference type="Proteomes" id="UP000184188">
    <property type="component" value="Unassembled WGS sequence"/>
</dbReference>
<dbReference type="RefSeq" id="XP_022583610.1">
    <property type="nucleotide sequence ID" value="XM_022724577.1"/>
</dbReference>
<name>A0A1L9SPH2_9EURO</name>
<reference evidence="3" key="1">
    <citation type="journal article" date="2017" name="Genome Biol.">
        <title>Comparative genomics reveals high biological diversity and specific adaptations in the industrially and medically important fungal genus Aspergillus.</title>
        <authorList>
            <person name="de Vries R.P."/>
            <person name="Riley R."/>
            <person name="Wiebenga A."/>
            <person name="Aguilar-Osorio G."/>
            <person name="Amillis S."/>
            <person name="Uchima C.A."/>
            <person name="Anderluh G."/>
            <person name="Asadollahi M."/>
            <person name="Askin M."/>
            <person name="Barry K."/>
            <person name="Battaglia E."/>
            <person name="Bayram O."/>
            <person name="Benocci T."/>
            <person name="Braus-Stromeyer S.A."/>
            <person name="Caldana C."/>
            <person name="Canovas D."/>
            <person name="Cerqueira G.C."/>
            <person name="Chen F."/>
            <person name="Chen W."/>
            <person name="Choi C."/>
            <person name="Clum A."/>
            <person name="Dos Santos R.A."/>
            <person name="Damasio A.R."/>
            <person name="Diallinas G."/>
            <person name="Emri T."/>
            <person name="Fekete E."/>
            <person name="Flipphi M."/>
            <person name="Freyberg S."/>
            <person name="Gallo A."/>
            <person name="Gournas C."/>
            <person name="Habgood R."/>
            <person name="Hainaut M."/>
            <person name="Harispe M.L."/>
            <person name="Henrissat B."/>
            <person name="Hilden K.S."/>
            <person name="Hope R."/>
            <person name="Hossain A."/>
            <person name="Karabika E."/>
            <person name="Karaffa L."/>
            <person name="Karanyi Z."/>
            <person name="Krasevec N."/>
            <person name="Kuo A."/>
            <person name="Kusch H."/>
            <person name="LaButti K."/>
            <person name="Lagendijk E.L."/>
            <person name="Lapidus A."/>
            <person name="Levasseur A."/>
            <person name="Lindquist E."/>
            <person name="Lipzen A."/>
            <person name="Logrieco A.F."/>
            <person name="MacCabe A."/>
            <person name="Maekelae M.R."/>
            <person name="Malavazi I."/>
            <person name="Melin P."/>
            <person name="Meyer V."/>
            <person name="Mielnichuk N."/>
            <person name="Miskei M."/>
            <person name="Molnar A.P."/>
            <person name="Mule G."/>
            <person name="Ngan C.Y."/>
            <person name="Orejas M."/>
            <person name="Orosz E."/>
            <person name="Ouedraogo J.P."/>
            <person name="Overkamp K.M."/>
            <person name="Park H.-S."/>
            <person name="Perrone G."/>
            <person name="Piumi F."/>
            <person name="Punt P.J."/>
            <person name="Ram A.F."/>
            <person name="Ramon A."/>
            <person name="Rauscher S."/>
            <person name="Record E."/>
            <person name="Riano-Pachon D.M."/>
            <person name="Robert V."/>
            <person name="Roehrig J."/>
            <person name="Ruller R."/>
            <person name="Salamov A."/>
            <person name="Salih N.S."/>
            <person name="Samson R.A."/>
            <person name="Sandor E."/>
            <person name="Sanguinetti M."/>
            <person name="Schuetze T."/>
            <person name="Sepcic K."/>
            <person name="Shelest E."/>
            <person name="Sherlock G."/>
            <person name="Sophianopoulou V."/>
            <person name="Squina F.M."/>
            <person name="Sun H."/>
            <person name="Susca A."/>
            <person name="Todd R.B."/>
            <person name="Tsang A."/>
            <person name="Unkles S.E."/>
            <person name="van de Wiele N."/>
            <person name="van Rossen-Uffink D."/>
            <person name="Oliveira J.V."/>
            <person name="Vesth T.C."/>
            <person name="Visser J."/>
            <person name="Yu J.-H."/>
            <person name="Zhou M."/>
            <person name="Andersen M.R."/>
            <person name="Archer D.B."/>
            <person name="Baker S.E."/>
            <person name="Benoit I."/>
            <person name="Brakhage A.A."/>
            <person name="Braus G.H."/>
            <person name="Fischer R."/>
            <person name="Frisvad J.C."/>
            <person name="Goldman G.H."/>
            <person name="Houbraken J."/>
            <person name="Oakley B."/>
            <person name="Pocsi I."/>
            <person name="Scazzocchio C."/>
            <person name="Seiboth B."/>
            <person name="vanKuyk P.A."/>
            <person name="Wortman J."/>
            <person name="Dyer P.S."/>
            <person name="Grigoriev I.V."/>
        </authorList>
    </citation>
    <scope>NUCLEOTIDE SEQUENCE [LARGE SCALE GENOMIC DNA]</scope>
    <source>
        <strain evidence="3">CBS 506.65</strain>
    </source>
</reference>
<organism evidence="2 3">
    <name type="scientific">Penicilliopsis zonata CBS 506.65</name>
    <dbReference type="NCBI Taxonomy" id="1073090"/>
    <lineage>
        <taxon>Eukaryota</taxon>
        <taxon>Fungi</taxon>
        <taxon>Dikarya</taxon>
        <taxon>Ascomycota</taxon>
        <taxon>Pezizomycotina</taxon>
        <taxon>Eurotiomycetes</taxon>
        <taxon>Eurotiomycetidae</taxon>
        <taxon>Eurotiales</taxon>
        <taxon>Aspergillaceae</taxon>
        <taxon>Penicilliopsis</taxon>
    </lineage>
</organism>
<feature type="compositionally biased region" description="Low complexity" evidence="1">
    <location>
        <begin position="375"/>
        <end position="398"/>
    </location>
</feature>
<gene>
    <name evidence="2" type="ORF">ASPZODRAFT_1396799</name>
</gene>
<accession>A0A1L9SPH2</accession>
<dbReference type="STRING" id="1073090.A0A1L9SPH2"/>
<proteinExistence type="predicted"/>
<feature type="compositionally biased region" description="Polar residues" evidence="1">
    <location>
        <begin position="365"/>
        <end position="374"/>
    </location>
</feature>
<feature type="region of interest" description="Disordered" evidence="1">
    <location>
        <begin position="508"/>
        <end position="552"/>
    </location>
</feature>
<evidence type="ECO:0000256" key="1">
    <source>
        <dbReference type="SAM" id="MobiDB-lite"/>
    </source>
</evidence>
<feature type="compositionally biased region" description="Low complexity" evidence="1">
    <location>
        <begin position="189"/>
        <end position="200"/>
    </location>
</feature>
<evidence type="ECO:0008006" key="4">
    <source>
        <dbReference type="Google" id="ProtNLM"/>
    </source>
</evidence>
<dbReference type="PANTHER" id="PTHR31904">
    <property type="entry name" value="BYPASS OF STOP CODON PROTEIN 5-RELATED"/>
    <property type="match status" value="1"/>
</dbReference>
<dbReference type="Gene3D" id="2.60.40.640">
    <property type="match status" value="1"/>
</dbReference>
<dbReference type="PANTHER" id="PTHR31904:SF1">
    <property type="entry name" value="BYPASS OF STOP CODON PROTEIN 5-RELATED"/>
    <property type="match status" value="1"/>
</dbReference>
<dbReference type="GeneID" id="34611042"/>
<sequence length="552" mass="60291">MSISNPEWQWKRSRPSITIELLDRSVEGSVAKPSSYTSYTTLDRIEGKVSITAETDTPFDEIKITFEGSATTFVERANPIPGQAKALHTFLKLRQPITESEYPTPRVLEGRRVYQFPFTFVVPERMLPQSCNHDKDHINIFHSHTQLPPSLGGDPIIARDGKSTLDDLSPKMAQVAYMIRAVVTKDENSNNNNNNNNNNNGGQVSSKLLASVEKPIRIIPTIEEEPPLTVADHPRDYCTRKEKVVKRGLLRRALGRIVVAAAQPAPLQLHACEGTVMESGGVATVQVRFDPVGDEQPPPLGKLWSKLKVMTFYSGTPWASYPSASSALVCAQYGKGMYQETIPLSSLCVASAQWTKHGNLVGGTPRTSRQGSLCSESSFQSSTPSSFSSSSSASTTESLTGPSALNSSTYYTTSLVVPLSLPDSKAFIPTFHSCIISRTYTLDLSLSFHPPNTSFLSPCVSLRVPLQITAAGSQQPTITTTTTPLTGAEQEDPLFLASLSQEVEEFFSPRSVAPRTGVEEEEAERPAFPPQYTDVVNSVASENTRQRSLRAC</sequence>
<feature type="compositionally biased region" description="Polar residues" evidence="1">
    <location>
        <begin position="534"/>
        <end position="543"/>
    </location>
</feature>
<dbReference type="InterPro" id="IPR039634">
    <property type="entry name" value="Bul1-like"/>
</dbReference>
<feature type="region of interest" description="Disordered" evidence="1">
    <location>
        <begin position="185"/>
        <end position="204"/>
    </location>
</feature>
<dbReference type="InterPro" id="IPR014752">
    <property type="entry name" value="Arrestin-like_C"/>
</dbReference>
<evidence type="ECO:0000313" key="3">
    <source>
        <dbReference type="Proteomes" id="UP000184188"/>
    </source>
</evidence>
<dbReference type="AlphaFoldDB" id="A0A1L9SPH2"/>
<protein>
    <recommendedName>
        <fullName evidence="4">Arrestin-like N-terminal domain-containing protein</fullName>
    </recommendedName>
</protein>
<feature type="region of interest" description="Disordered" evidence="1">
    <location>
        <begin position="360"/>
        <end position="401"/>
    </location>
</feature>